<evidence type="ECO:0000313" key="1">
    <source>
        <dbReference type="EMBL" id="EUA41495.1"/>
    </source>
</evidence>
<gene>
    <name evidence="1" type="ORF">I553_3386</name>
</gene>
<accession>X8BEK1</accession>
<protein>
    <submittedName>
        <fullName evidence="1">Uncharacterized protein</fullName>
    </submittedName>
</protein>
<dbReference type="AlphaFoldDB" id="X8BEK1"/>
<organism evidence="1">
    <name type="scientific">Mycobacterium xenopi 4042</name>
    <dbReference type="NCBI Taxonomy" id="1299334"/>
    <lineage>
        <taxon>Bacteria</taxon>
        <taxon>Bacillati</taxon>
        <taxon>Actinomycetota</taxon>
        <taxon>Actinomycetes</taxon>
        <taxon>Mycobacteriales</taxon>
        <taxon>Mycobacteriaceae</taxon>
        <taxon>Mycobacterium</taxon>
    </lineage>
</organism>
<proteinExistence type="predicted"/>
<sequence>MADSRIDLSFIRRTRIFGLPGCPSRCAGAVPAEQSLVSPPAVRPAW</sequence>
<dbReference type="EMBL" id="JAOB01000044">
    <property type="protein sequence ID" value="EUA41495.1"/>
    <property type="molecule type" value="Genomic_DNA"/>
</dbReference>
<comment type="caution">
    <text evidence="1">The sequence shown here is derived from an EMBL/GenBank/DDBJ whole genome shotgun (WGS) entry which is preliminary data.</text>
</comment>
<name>X8BEK1_MYCXE</name>
<reference evidence="1" key="1">
    <citation type="submission" date="2014-01" db="EMBL/GenBank/DDBJ databases">
        <authorList>
            <person name="Brown-Elliot B."/>
            <person name="Wallace R."/>
            <person name="Lenaerts A."/>
            <person name="Ordway D."/>
            <person name="DeGroote M.A."/>
            <person name="Parker T."/>
            <person name="Sizemore C."/>
            <person name="Tallon L.J."/>
            <person name="Sadzewicz L.K."/>
            <person name="Sengamalay N."/>
            <person name="Fraser C.M."/>
            <person name="Hine E."/>
            <person name="Shefchek K.A."/>
            <person name="Das S.P."/>
            <person name="Tettelin H."/>
        </authorList>
    </citation>
    <scope>NUCLEOTIDE SEQUENCE [LARGE SCALE GENOMIC DNA]</scope>
    <source>
        <strain evidence="1">4042</strain>
    </source>
</reference>